<feature type="domain" description="Chromo" evidence="1">
    <location>
        <begin position="47"/>
        <end position="87"/>
    </location>
</feature>
<dbReference type="Pfam" id="PF00385">
    <property type="entry name" value="Chromo"/>
    <property type="match status" value="1"/>
</dbReference>
<dbReference type="EMBL" id="CAXLJM020000006">
    <property type="protein sequence ID" value="CAL8071708.1"/>
    <property type="molecule type" value="Genomic_DNA"/>
</dbReference>
<dbReference type="CDD" id="cd00024">
    <property type="entry name" value="CD_CSD"/>
    <property type="match status" value="1"/>
</dbReference>
<name>A0ABP1PN29_9HEXA</name>
<dbReference type="Proteomes" id="UP001642540">
    <property type="component" value="Unassembled WGS sequence"/>
</dbReference>
<proteinExistence type="predicted"/>
<evidence type="ECO:0000313" key="2">
    <source>
        <dbReference type="EMBL" id="CAL8071708.1"/>
    </source>
</evidence>
<evidence type="ECO:0000313" key="3">
    <source>
        <dbReference type="Proteomes" id="UP001642540"/>
    </source>
</evidence>
<keyword evidence="3" id="KW-1185">Reference proteome</keyword>
<protein>
    <recommendedName>
        <fullName evidence="1">Chromo domain-containing protein</fullName>
    </recommendedName>
</protein>
<organism evidence="2 3">
    <name type="scientific">Orchesella dallaii</name>
    <dbReference type="NCBI Taxonomy" id="48710"/>
    <lineage>
        <taxon>Eukaryota</taxon>
        <taxon>Metazoa</taxon>
        <taxon>Ecdysozoa</taxon>
        <taxon>Arthropoda</taxon>
        <taxon>Hexapoda</taxon>
        <taxon>Collembola</taxon>
        <taxon>Entomobryomorpha</taxon>
        <taxon>Entomobryoidea</taxon>
        <taxon>Orchesellidae</taxon>
        <taxon>Orchesellinae</taxon>
        <taxon>Orchesella</taxon>
    </lineage>
</organism>
<reference evidence="2 3" key="1">
    <citation type="submission" date="2024-08" db="EMBL/GenBank/DDBJ databases">
        <authorList>
            <person name="Cucini C."/>
            <person name="Frati F."/>
        </authorList>
    </citation>
    <scope>NUCLEOTIDE SEQUENCE [LARGE SCALE GENOMIC DNA]</scope>
</reference>
<dbReference type="SUPFAM" id="SSF54160">
    <property type="entry name" value="Chromo domain-like"/>
    <property type="match status" value="1"/>
</dbReference>
<comment type="caution">
    <text evidence="2">The sequence shown here is derived from an EMBL/GenBank/DDBJ whole genome shotgun (WGS) entry which is preliminary data.</text>
</comment>
<dbReference type="InterPro" id="IPR016197">
    <property type="entry name" value="Chromo-like_dom_sf"/>
</dbReference>
<gene>
    <name evidence="2" type="ORF">ODALV1_LOCUS1845</name>
</gene>
<dbReference type="InterPro" id="IPR023780">
    <property type="entry name" value="Chromo_domain"/>
</dbReference>
<evidence type="ECO:0000259" key="1">
    <source>
        <dbReference type="Pfam" id="PF00385"/>
    </source>
</evidence>
<sequence>MARSKRRPKPKRSKCKLTMYRYKTYKQGALEKRLLKKCVRRRGIRFYRVIKILGYRFNGRHKQYYVKWSRYTSRWNTYQPQSSFPEGRENPALKEFNRTLDKQTEYAATRTKAEIKRANEAKSEVKRARRARQLGYIGGAS</sequence>
<accession>A0ABP1PN29</accession>
<dbReference type="Gene3D" id="2.40.50.40">
    <property type="match status" value="1"/>
</dbReference>